<evidence type="ECO:0000259" key="2">
    <source>
        <dbReference type="Pfam" id="PF00144"/>
    </source>
</evidence>
<evidence type="ECO:0000313" key="3">
    <source>
        <dbReference type="EMBL" id="GAB35776.1"/>
    </source>
</evidence>
<dbReference type="Pfam" id="PF00144">
    <property type="entry name" value="Beta-lactamase"/>
    <property type="match status" value="1"/>
</dbReference>
<dbReference type="EMBL" id="BAFB01000182">
    <property type="protein sequence ID" value="GAB35776.1"/>
    <property type="molecule type" value="Genomic_DNA"/>
</dbReference>
<evidence type="ECO:0000256" key="1">
    <source>
        <dbReference type="SAM" id="MobiDB-lite"/>
    </source>
</evidence>
<dbReference type="OrthoDB" id="4281716at2"/>
<dbReference type="RefSeq" id="WP_007239984.1">
    <property type="nucleotide sequence ID" value="NZ_BAFB01000182.1"/>
</dbReference>
<keyword evidence="4" id="KW-1185">Reference proteome</keyword>
<dbReference type="PANTHER" id="PTHR43283:SF3">
    <property type="entry name" value="BETA-LACTAMASE FAMILY PROTEIN (AFU_ORTHOLOGUE AFUA_5G07500)"/>
    <property type="match status" value="1"/>
</dbReference>
<dbReference type="InterPro" id="IPR001466">
    <property type="entry name" value="Beta-lactam-related"/>
</dbReference>
<dbReference type="PANTHER" id="PTHR43283">
    <property type="entry name" value="BETA-LACTAMASE-RELATED"/>
    <property type="match status" value="1"/>
</dbReference>
<dbReference type="STRING" id="1108044.GOOTI_182_00480"/>
<protein>
    <submittedName>
        <fullName evidence="3">Esterase</fullName>
    </submittedName>
</protein>
<organism evidence="3 4">
    <name type="scientific">Gordonia otitidis (strain DSM 44809 / CCUG 52243 / JCM 12355 / NBRC 100426 / IFM 10032)</name>
    <dbReference type="NCBI Taxonomy" id="1108044"/>
    <lineage>
        <taxon>Bacteria</taxon>
        <taxon>Bacillati</taxon>
        <taxon>Actinomycetota</taxon>
        <taxon>Actinomycetes</taxon>
        <taxon>Mycobacteriales</taxon>
        <taxon>Gordoniaceae</taxon>
        <taxon>Gordonia</taxon>
    </lineage>
</organism>
<dbReference type="Proteomes" id="UP000005038">
    <property type="component" value="Unassembled WGS sequence"/>
</dbReference>
<reference evidence="3" key="1">
    <citation type="submission" date="2012-02" db="EMBL/GenBank/DDBJ databases">
        <title>Whole genome shotgun sequence of Gordonia otitidis NBRC 100426.</title>
        <authorList>
            <person name="Yoshida I."/>
            <person name="Hosoyama A."/>
            <person name="Tsuchikane K."/>
            <person name="Katsumata H."/>
            <person name="Yamazaki S."/>
            <person name="Fujita N."/>
        </authorList>
    </citation>
    <scope>NUCLEOTIDE SEQUENCE [LARGE SCALE GENOMIC DNA]</scope>
    <source>
        <strain evidence="3">NBRC 100426</strain>
    </source>
</reference>
<feature type="domain" description="Beta-lactamase-related" evidence="2">
    <location>
        <begin position="25"/>
        <end position="387"/>
    </location>
</feature>
<feature type="region of interest" description="Disordered" evidence="1">
    <location>
        <begin position="233"/>
        <end position="252"/>
    </location>
</feature>
<accession>H5TQL8</accession>
<name>H5TQL8_GORO1</name>
<dbReference type="Gene3D" id="3.40.710.10">
    <property type="entry name" value="DD-peptidase/beta-lactamase superfamily"/>
    <property type="match status" value="1"/>
</dbReference>
<proteinExistence type="predicted"/>
<dbReference type="AlphaFoldDB" id="H5TQL8"/>
<dbReference type="SUPFAM" id="SSF56601">
    <property type="entry name" value="beta-lactamase/transpeptidase-like"/>
    <property type="match status" value="1"/>
</dbReference>
<sequence>MSISTATITATVDDHLDHLDLGPSGLPGVIAGVSTTAETQCVAARGEKSTGTGEPIATDAICSMYSVTKSLTATVAVQLVDDGLLDLDAPAAEYEPRLRDVAVLAGFDGTGTPILRAPRTAITTRQLLTHTSGFGYTFFDEDTSRAAKALSVPDVATGSIESLRTPLVFDPGSAWLYGIGLDWVGLVIEAIAGTRLGTVMGERLLTPLGMRDTTFARDEAKLERASTIHARMPDGSLKPLRRPTAPDTPAVDLGGQGLYSTVGDLLTFLRMWLADGRSDDGEQILHPDTVRSATRNQLRSGAVTALPGVDPRRTHSMEFFPGIAKGWSLVGMTNEQDAPTGRSAGSFGWAGLANIYFWADRRAGIAGVWATQLFPFGDPAALSAYLQFEKAVYDSLR</sequence>
<dbReference type="InterPro" id="IPR050789">
    <property type="entry name" value="Diverse_Enzym_Activities"/>
</dbReference>
<dbReference type="InterPro" id="IPR012338">
    <property type="entry name" value="Beta-lactam/transpept-like"/>
</dbReference>
<comment type="caution">
    <text evidence="3">The sequence shown here is derived from an EMBL/GenBank/DDBJ whole genome shotgun (WGS) entry which is preliminary data.</text>
</comment>
<gene>
    <name evidence="3" type="ORF">GOOTI_182_00480</name>
</gene>
<evidence type="ECO:0000313" key="4">
    <source>
        <dbReference type="Proteomes" id="UP000005038"/>
    </source>
</evidence>